<keyword evidence="8" id="KW-0067">ATP-binding</keyword>
<dbReference type="GO" id="GO:0005524">
    <property type="term" value="F:ATP binding"/>
    <property type="evidence" value="ECO:0007669"/>
    <property type="project" value="UniProtKB-KW"/>
</dbReference>
<dbReference type="NCBIfam" id="TIGR01587">
    <property type="entry name" value="cas3_core"/>
    <property type="match status" value="1"/>
</dbReference>
<dbReference type="EMBL" id="PXYG01000003">
    <property type="protein sequence ID" value="PSJ45643.1"/>
    <property type="molecule type" value="Genomic_DNA"/>
</dbReference>
<evidence type="ECO:0000256" key="6">
    <source>
        <dbReference type="ARBA" id="ARBA00022801"/>
    </source>
</evidence>
<keyword evidence="6" id="KW-0378">Hydrolase</keyword>
<sequence length="826" mass="93315">MKKDDFIAHKRKSDGERQLLHTHLSEVGEIASSFARKIGAENAGRLIGLVHDFGKYSQEFQTYIKSATGEINPDEDDYVDAKGMKGKVDHSTAGAQLVWQRLNRIGKAAGQGELCGQILALCIVSHHSGLIDCFSMDDRAVFTERMRKPDEKVHIEECLLAADQAILDAIEQLANVELVKELFGQLRQFVDFEKLSTCDYFNLGFFTRFLFSCLIDADRLNSAEFEDPARLEERLKNATPIPWRIAIERLEGHLASLVPRNYVDELRREISDNCKNNADKAQGLYTLTVPTGGGKTYASLRYALHHASHHGLDRIIYVIPYTSIIEQNAKVIREVVEKEEDVRPWVLEHHSNLEPEQQTWQSKLVSENWDAPIVLTTMVQLLEALFSGGTKGVRRLHQLANSILIFDEIQTLPVNCVHIFCNAMNFLTQRCNTTAVLCTATQPLLNELKSPDKGQLTIPNINELAGDFDRHFIELRRVDVHNQIKPGGWSAQEISDLAVGQFRELGSCLVIVNTKAWAQELFQRCAEQVGKSQLFHLSTNQCPAHRTMLLEEIRTRLDQGLPVLCISTQLIEAGVDVDFSSVIRFLAGLDSIAQAAGRCNRNGKLKDEKGNLIKGQVFVVNPDKESTGMLKDIEIGKDKAERVLSESHEDVLSPDAIKQYFRYYFFDRADDMTYRLEGNKSHRDDNLLNLLSDNPRCTEFFLDRKPGEMTKLPLLRQAFMEAGRQFKAIDAPTQAVIVQYGKGRELVAELCSAAKEFNAHRYYQLLRQAQKFSVNVFPNVWEKLQGQKAVHEVQPGHGIYFLDEEYYNESFGLGTEPVGTMSALIA</sequence>
<evidence type="ECO:0000256" key="9">
    <source>
        <dbReference type="ARBA" id="ARBA00023118"/>
    </source>
</evidence>
<feature type="domain" description="HD Cas3-type" evidence="10">
    <location>
        <begin position="13"/>
        <end position="220"/>
    </location>
</feature>
<dbReference type="InterPro" id="IPR027417">
    <property type="entry name" value="P-loop_NTPase"/>
</dbReference>
<dbReference type="CDD" id="cd09641">
    <property type="entry name" value="Cas3''_I"/>
    <property type="match status" value="1"/>
</dbReference>
<keyword evidence="11" id="KW-0255">Endonuclease</keyword>
<evidence type="ECO:0000256" key="1">
    <source>
        <dbReference type="ARBA" id="ARBA00006847"/>
    </source>
</evidence>
<comment type="caution">
    <text evidence="11">The sequence shown here is derived from an EMBL/GenBank/DDBJ whole genome shotgun (WGS) entry which is preliminary data.</text>
</comment>
<dbReference type="Pfam" id="PF22590">
    <property type="entry name" value="Cas3-like_C_2"/>
    <property type="match status" value="1"/>
</dbReference>
<dbReference type="SUPFAM" id="SSF109604">
    <property type="entry name" value="HD-domain/PDEase-like"/>
    <property type="match status" value="1"/>
</dbReference>
<dbReference type="SUPFAM" id="SSF52540">
    <property type="entry name" value="P-loop containing nucleoside triphosphate hydrolases"/>
    <property type="match status" value="1"/>
</dbReference>
<dbReference type="GO" id="GO:0004386">
    <property type="term" value="F:helicase activity"/>
    <property type="evidence" value="ECO:0007669"/>
    <property type="project" value="UniProtKB-KW"/>
</dbReference>
<comment type="similarity">
    <text evidence="1">In the N-terminal section; belongs to the CRISPR-associated nuclease Cas3-HD family.</text>
</comment>
<dbReference type="InterPro" id="IPR054712">
    <property type="entry name" value="Cas3-like_dom"/>
</dbReference>
<dbReference type="InterPro" id="IPR006474">
    <property type="entry name" value="Helicase_Cas3_CRISPR-ass_core"/>
</dbReference>
<evidence type="ECO:0000259" key="10">
    <source>
        <dbReference type="PROSITE" id="PS51643"/>
    </source>
</evidence>
<proteinExistence type="inferred from homology"/>
<dbReference type="GO" id="GO:0016787">
    <property type="term" value="F:hydrolase activity"/>
    <property type="evidence" value="ECO:0007669"/>
    <property type="project" value="UniProtKB-KW"/>
</dbReference>
<evidence type="ECO:0000313" key="12">
    <source>
        <dbReference type="Proteomes" id="UP000240243"/>
    </source>
</evidence>
<accession>A0A2P7R620</accession>
<dbReference type="Gene3D" id="3.40.50.300">
    <property type="entry name" value="P-loop containing nucleotide triphosphate hydrolases"/>
    <property type="match status" value="2"/>
</dbReference>
<evidence type="ECO:0000256" key="3">
    <source>
        <dbReference type="ARBA" id="ARBA00022722"/>
    </source>
</evidence>
<organism evidence="11 12">
    <name type="scientific">Zobellella endophytica</name>
    <dbReference type="NCBI Taxonomy" id="2116700"/>
    <lineage>
        <taxon>Bacteria</taxon>
        <taxon>Pseudomonadati</taxon>
        <taxon>Pseudomonadota</taxon>
        <taxon>Gammaproteobacteria</taxon>
        <taxon>Aeromonadales</taxon>
        <taxon>Aeromonadaceae</taxon>
        <taxon>Zobellella</taxon>
    </lineage>
</organism>
<dbReference type="Pfam" id="PF00270">
    <property type="entry name" value="DEAD"/>
    <property type="match status" value="1"/>
</dbReference>
<keyword evidence="7" id="KW-0347">Helicase</keyword>
<dbReference type="OrthoDB" id="9810236at2"/>
<dbReference type="RefSeq" id="WP_106729507.1">
    <property type="nucleotide sequence ID" value="NZ_PXYG01000003.1"/>
</dbReference>
<dbReference type="GO" id="GO:0046872">
    <property type="term" value="F:metal ion binding"/>
    <property type="evidence" value="ECO:0007669"/>
    <property type="project" value="UniProtKB-KW"/>
</dbReference>
<name>A0A2P7R620_9GAMM</name>
<keyword evidence="12" id="KW-1185">Reference proteome</keyword>
<dbReference type="NCBIfam" id="TIGR01596">
    <property type="entry name" value="cas3_HD"/>
    <property type="match status" value="1"/>
</dbReference>
<evidence type="ECO:0000256" key="7">
    <source>
        <dbReference type="ARBA" id="ARBA00022806"/>
    </source>
</evidence>
<keyword evidence="5" id="KW-0547">Nucleotide-binding</keyword>
<keyword evidence="3" id="KW-0540">Nuclease</keyword>
<dbReference type="PROSITE" id="PS51643">
    <property type="entry name" value="HD_CAS3"/>
    <property type="match status" value="1"/>
</dbReference>
<keyword evidence="4" id="KW-0479">Metal-binding</keyword>
<dbReference type="AlphaFoldDB" id="A0A2P7R620"/>
<dbReference type="CDD" id="cd17930">
    <property type="entry name" value="DEXHc_cas3"/>
    <property type="match status" value="1"/>
</dbReference>
<keyword evidence="9" id="KW-0051">Antiviral defense</keyword>
<protein>
    <submittedName>
        <fullName evidence="11">CRISPR-associated helicase/endonuclease Cas3</fullName>
    </submittedName>
</protein>
<dbReference type="GO" id="GO:0003676">
    <property type="term" value="F:nucleic acid binding"/>
    <property type="evidence" value="ECO:0007669"/>
    <property type="project" value="InterPro"/>
</dbReference>
<dbReference type="InterPro" id="IPR006483">
    <property type="entry name" value="CRISPR-assoc_Cas3_HD"/>
</dbReference>
<gene>
    <name evidence="11" type="ORF">C7H85_09675</name>
</gene>
<dbReference type="InterPro" id="IPR038257">
    <property type="entry name" value="CRISPR-assoc_Cas3_HD_sf"/>
</dbReference>
<dbReference type="Proteomes" id="UP000240243">
    <property type="component" value="Unassembled WGS sequence"/>
</dbReference>
<dbReference type="GO" id="GO:0051607">
    <property type="term" value="P:defense response to virus"/>
    <property type="evidence" value="ECO:0007669"/>
    <property type="project" value="UniProtKB-KW"/>
</dbReference>
<dbReference type="Pfam" id="PF18019">
    <property type="entry name" value="Cas3_HD"/>
    <property type="match status" value="1"/>
</dbReference>
<reference evidence="11 12" key="1">
    <citation type="submission" date="2018-03" db="EMBL/GenBank/DDBJ databases">
        <title>The draft genome of Zobellella sp. 59N8.</title>
        <authorList>
            <person name="Liu L."/>
            <person name="Li L."/>
            <person name="Zhang X."/>
            <person name="Liang L."/>
            <person name="Wang T."/>
        </authorList>
    </citation>
    <scope>NUCLEOTIDE SEQUENCE [LARGE SCALE GENOMIC DNA]</scope>
    <source>
        <strain evidence="11 12">59N8</strain>
    </source>
</reference>
<evidence type="ECO:0000313" key="11">
    <source>
        <dbReference type="EMBL" id="PSJ45643.1"/>
    </source>
</evidence>
<evidence type="ECO:0000256" key="5">
    <source>
        <dbReference type="ARBA" id="ARBA00022741"/>
    </source>
</evidence>
<dbReference type="GO" id="GO:0004519">
    <property type="term" value="F:endonuclease activity"/>
    <property type="evidence" value="ECO:0007669"/>
    <property type="project" value="UniProtKB-KW"/>
</dbReference>
<dbReference type="Gene3D" id="1.10.3210.30">
    <property type="match status" value="1"/>
</dbReference>
<evidence type="ECO:0000256" key="4">
    <source>
        <dbReference type="ARBA" id="ARBA00022723"/>
    </source>
</evidence>
<evidence type="ECO:0000256" key="2">
    <source>
        <dbReference type="ARBA" id="ARBA00009046"/>
    </source>
</evidence>
<comment type="similarity">
    <text evidence="2">In the central section; belongs to the CRISPR-associated helicase Cas3 family.</text>
</comment>
<evidence type="ECO:0000256" key="8">
    <source>
        <dbReference type="ARBA" id="ARBA00022840"/>
    </source>
</evidence>
<dbReference type="InterPro" id="IPR011545">
    <property type="entry name" value="DEAD/DEAH_box_helicase_dom"/>
</dbReference>